<evidence type="ECO:0000256" key="10">
    <source>
        <dbReference type="ARBA" id="ARBA00023239"/>
    </source>
</evidence>
<dbReference type="OrthoDB" id="2099276at2759"/>
<evidence type="ECO:0000256" key="5">
    <source>
        <dbReference type="ARBA" id="ARBA00022801"/>
    </source>
</evidence>
<evidence type="ECO:0000256" key="8">
    <source>
        <dbReference type="ARBA" id="ARBA00023014"/>
    </source>
</evidence>
<dbReference type="GO" id="GO:0006285">
    <property type="term" value="P:base-excision repair, AP site formation"/>
    <property type="evidence" value="ECO:0007669"/>
    <property type="project" value="UniProtKB-UniRule"/>
</dbReference>
<proteinExistence type="inferred from homology"/>
<keyword evidence="5 13" id="KW-0378">Hydrolase</keyword>
<evidence type="ECO:0000256" key="12">
    <source>
        <dbReference type="ARBA" id="ARBA00044632"/>
    </source>
</evidence>
<dbReference type="SMART" id="SM00478">
    <property type="entry name" value="ENDO3c"/>
    <property type="match status" value="1"/>
</dbReference>
<dbReference type="Gene3D" id="1.10.340.30">
    <property type="entry name" value="Hypothetical protein, domain 2"/>
    <property type="match status" value="1"/>
</dbReference>
<dbReference type="AlphaFoldDB" id="A0A6G0TSU8"/>
<comment type="function">
    <text evidence="13">Bifunctional DNA N-glycosylase with associated apurinic/apyrimidinic (AP) lyase function that catalyzes the first step in base excision repair (BER), the primary repair pathway for the repair of oxidative DNA damage. The DNA N-glycosylase activity releases the damaged DNA base from DNA by cleaving the N-glycosidic bond, leaving an AP site. The AP lyase activity cleaves the phosphodiester bond 3' to the AP site by a beta-elimination. Primarily recognizes and repairs oxidative base damage of pyrimidines.</text>
</comment>
<evidence type="ECO:0000256" key="7">
    <source>
        <dbReference type="ARBA" id="ARBA00023004"/>
    </source>
</evidence>
<evidence type="ECO:0000256" key="11">
    <source>
        <dbReference type="ARBA" id="ARBA00023295"/>
    </source>
</evidence>
<feature type="domain" description="HhH-GPD" evidence="15">
    <location>
        <begin position="97"/>
        <end position="247"/>
    </location>
</feature>
<evidence type="ECO:0000256" key="4">
    <source>
        <dbReference type="ARBA" id="ARBA00022763"/>
    </source>
</evidence>
<dbReference type="GO" id="GO:0005739">
    <property type="term" value="C:mitochondrion"/>
    <property type="evidence" value="ECO:0007669"/>
    <property type="project" value="UniProtKB-SubCell"/>
</dbReference>
<dbReference type="FunFam" id="1.10.340.30:FF:000005">
    <property type="entry name" value="Endonuclease III-like protein 1"/>
    <property type="match status" value="1"/>
</dbReference>
<comment type="caution">
    <text evidence="16">The sequence shown here is derived from an EMBL/GenBank/DDBJ whole genome shotgun (WGS) entry which is preliminary data.</text>
</comment>
<keyword evidence="2" id="KW-0004">4Fe-4S</keyword>
<dbReference type="PANTHER" id="PTHR43286">
    <property type="entry name" value="ENDONUCLEASE III-LIKE PROTEIN 1"/>
    <property type="match status" value="1"/>
</dbReference>
<dbReference type="GO" id="GO:0051539">
    <property type="term" value="F:4 iron, 4 sulfur cluster binding"/>
    <property type="evidence" value="ECO:0007669"/>
    <property type="project" value="UniProtKB-KW"/>
</dbReference>
<dbReference type="InterPro" id="IPR000445">
    <property type="entry name" value="HhH_motif"/>
</dbReference>
<evidence type="ECO:0000256" key="9">
    <source>
        <dbReference type="ARBA" id="ARBA00023204"/>
    </source>
</evidence>
<dbReference type="CDD" id="cd00056">
    <property type="entry name" value="ENDO3c"/>
    <property type="match status" value="1"/>
</dbReference>
<dbReference type="PROSITE" id="PS01155">
    <property type="entry name" value="ENDONUCLEASE_III_2"/>
    <property type="match status" value="1"/>
</dbReference>
<keyword evidence="11 13" id="KW-0326">Glycosidase</keyword>
<dbReference type="GO" id="GO:0005634">
    <property type="term" value="C:nucleus"/>
    <property type="evidence" value="ECO:0007669"/>
    <property type="project" value="UniProtKB-SubCell"/>
</dbReference>
<dbReference type="HAMAP" id="MF_03183">
    <property type="entry name" value="Endonuclease_III_Nth"/>
    <property type="match status" value="1"/>
</dbReference>
<keyword evidence="3" id="KW-0479">Metal-binding</keyword>
<evidence type="ECO:0000256" key="2">
    <source>
        <dbReference type="ARBA" id="ARBA00022485"/>
    </source>
</evidence>
<keyword evidence="8" id="KW-0411">Iron-sulfur</keyword>
<keyword evidence="10 13" id="KW-0456">Lyase</keyword>
<dbReference type="EMBL" id="VYZN01000017">
    <property type="protein sequence ID" value="KAE9538094.1"/>
    <property type="molecule type" value="Genomic_DNA"/>
</dbReference>
<dbReference type="SUPFAM" id="SSF48150">
    <property type="entry name" value="DNA-glycosylase"/>
    <property type="match status" value="1"/>
</dbReference>
<dbReference type="InterPro" id="IPR030841">
    <property type="entry name" value="NTH1"/>
</dbReference>
<evidence type="ECO:0000256" key="1">
    <source>
        <dbReference type="ARBA" id="ARBA00008343"/>
    </source>
</evidence>
<dbReference type="Proteomes" id="UP000475862">
    <property type="component" value="Unassembled WGS sequence"/>
</dbReference>
<dbReference type="EC" id="4.2.99.18" evidence="13"/>
<comment type="subcellular location">
    <subcellularLocation>
        <location evidence="13">Nucleus</location>
    </subcellularLocation>
    <subcellularLocation>
        <location evidence="13">Mitochondrion</location>
    </subcellularLocation>
</comment>
<sequence length="278" mass="31586">MSLRNKRSLTDKIGSNKVENNAQVTKKRRHLTIKSDANENNSNSDWKPPNWEKTLDNIRKMRKDNVAPVDNMGCDQAADLNESPEVIRYHVLISLMLSSQTKDEVNFAAMQRLKQHGLTVDKILEISDKNLGELIYPVGFWKRKVEYIKRTTRILKDTYNGDIPSTIKDLCQLPGVGPKMAHLCMSCAWNEVTGIGVDTHVHRISNRLGWVKKTTKTPENTRIELESWLPKDLWREVNHMLVGFGQTICRPIGPHCASCLNKTTCPSAVLNSPSKKKD</sequence>
<evidence type="ECO:0000259" key="15">
    <source>
        <dbReference type="SMART" id="SM00478"/>
    </source>
</evidence>
<reference evidence="16 17" key="1">
    <citation type="submission" date="2019-08" db="EMBL/GenBank/DDBJ databases">
        <title>The genome of the soybean aphid Biotype 1, its phylome, world population structure and adaptation to the North American continent.</title>
        <authorList>
            <person name="Giordano R."/>
            <person name="Donthu R.K."/>
            <person name="Hernandez A.G."/>
            <person name="Wright C.L."/>
            <person name="Zimin A.V."/>
        </authorList>
    </citation>
    <scope>NUCLEOTIDE SEQUENCE [LARGE SCALE GENOMIC DNA]</scope>
    <source>
        <tissue evidence="16">Whole aphids</tissue>
    </source>
</reference>
<dbReference type="Gene3D" id="1.10.1670.10">
    <property type="entry name" value="Helix-hairpin-Helix base-excision DNA repair enzymes (C-terminal)"/>
    <property type="match status" value="1"/>
</dbReference>
<dbReference type="GO" id="GO:0046872">
    <property type="term" value="F:metal ion binding"/>
    <property type="evidence" value="ECO:0007669"/>
    <property type="project" value="UniProtKB-KW"/>
</dbReference>
<dbReference type="InterPro" id="IPR011257">
    <property type="entry name" value="DNA_glycosylase"/>
</dbReference>
<dbReference type="GO" id="GO:0140078">
    <property type="term" value="F:class I DNA-(apurinic or apyrimidinic site) endonuclease activity"/>
    <property type="evidence" value="ECO:0007669"/>
    <property type="project" value="UniProtKB-EC"/>
</dbReference>
<protein>
    <recommendedName>
        <fullName evidence="13">Endonuclease III homolog</fullName>
        <ecNumber evidence="13">3.2.2.-</ecNumber>
        <ecNumber evidence="13">4.2.99.18</ecNumber>
    </recommendedName>
    <alternativeName>
        <fullName evidence="13">Bifunctional DNA N-glycosylase/DNA-(apurinic or apyrimidinic site) lyase</fullName>
        <shortName evidence="13">DNA glycosylase/AP lyase</shortName>
    </alternativeName>
</protein>
<gene>
    <name evidence="13" type="primary">NTH1</name>
    <name evidence="16" type="ORF">AGLY_006066</name>
</gene>
<comment type="similarity">
    <text evidence="1 13">Belongs to the Nth/MutY family.</text>
</comment>
<feature type="region of interest" description="Disordered" evidence="14">
    <location>
        <begin position="1"/>
        <end position="52"/>
    </location>
</feature>
<dbReference type="FunFam" id="1.10.1670.10:FF:000003">
    <property type="entry name" value="Endonuclease III homolog"/>
    <property type="match status" value="1"/>
</dbReference>
<dbReference type="InterPro" id="IPR003265">
    <property type="entry name" value="HhH-GPD_domain"/>
</dbReference>
<evidence type="ECO:0000256" key="14">
    <source>
        <dbReference type="SAM" id="MobiDB-lite"/>
    </source>
</evidence>
<evidence type="ECO:0000256" key="13">
    <source>
        <dbReference type="HAMAP-Rule" id="MF_03183"/>
    </source>
</evidence>
<keyword evidence="7" id="KW-0408">Iron</keyword>
<evidence type="ECO:0000256" key="3">
    <source>
        <dbReference type="ARBA" id="ARBA00022723"/>
    </source>
</evidence>
<keyword evidence="9 13" id="KW-0234">DNA repair</keyword>
<dbReference type="GO" id="GO:0006289">
    <property type="term" value="P:nucleotide-excision repair"/>
    <property type="evidence" value="ECO:0007669"/>
    <property type="project" value="TreeGrafter"/>
</dbReference>
<dbReference type="EC" id="3.2.2.-" evidence="13"/>
<dbReference type="GO" id="GO:0000703">
    <property type="term" value="F:oxidized pyrimidine nucleobase lesion DNA N-glycosylase activity"/>
    <property type="evidence" value="ECO:0007669"/>
    <property type="project" value="UniProtKB-UniRule"/>
</dbReference>
<evidence type="ECO:0000256" key="6">
    <source>
        <dbReference type="ARBA" id="ARBA00022946"/>
    </source>
</evidence>
<accession>A0A6G0TSU8</accession>
<dbReference type="InterPro" id="IPR004036">
    <property type="entry name" value="Endonuclease-III-like_CS2"/>
</dbReference>
<name>A0A6G0TSU8_APHGL</name>
<keyword evidence="13" id="KW-0496">Mitochondrion</keyword>
<dbReference type="Pfam" id="PF00633">
    <property type="entry name" value="HHH"/>
    <property type="match status" value="1"/>
</dbReference>
<evidence type="ECO:0000313" key="16">
    <source>
        <dbReference type="EMBL" id="KAE9538094.1"/>
    </source>
</evidence>
<keyword evidence="13" id="KW-0539">Nucleus</keyword>
<dbReference type="InterPro" id="IPR023170">
    <property type="entry name" value="HhH_base_excis_C"/>
</dbReference>
<keyword evidence="6" id="KW-0809">Transit peptide</keyword>
<evidence type="ECO:0000313" key="17">
    <source>
        <dbReference type="Proteomes" id="UP000475862"/>
    </source>
</evidence>
<dbReference type="PANTHER" id="PTHR43286:SF1">
    <property type="entry name" value="ENDONUCLEASE III-LIKE PROTEIN 1"/>
    <property type="match status" value="1"/>
</dbReference>
<dbReference type="GO" id="GO:0003677">
    <property type="term" value="F:DNA binding"/>
    <property type="evidence" value="ECO:0007669"/>
    <property type="project" value="UniProtKB-UniRule"/>
</dbReference>
<organism evidence="16 17">
    <name type="scientific">Aphis glycines</name>
    <name type="common">Soybean aphid</name>
    <dbReference type="NCBI Taxonomy" id="307491"/>
    <lineage>
        <taxon>Eukaryota</taxon>
        <taxon>Metazoa</taxon>
        <taxon>Ecdysozoa</taxon>
        <taxon>Arthropoda</taxon>
        <taxon>Hexapoda</taxon>
        <taxon>Insecta</taxon>
        <taxon>Pterygota</taxon>
        <taxon>Neoptera</taxon>
        <taxon>Paraneoptera</taxon>
        <taxon>Hemiptera</taxon>
        <taxon>Sternorrhyncha</taxon>
        <taxon>Aphidomorpha</taxon>
        <taxon>Aphidoidea</taxon>
        <taxon>Aphididae</taxon>
        <taxon>Aphidini</taxon>
        <taxon>Aphis</taxon>
        <taxon>Aphis</taxon>
    </lineage>
</organism>
<comment type="catalytic activity">
    <reaction evidence="12 13">
        <text>2'-deoxyribonucleotide-(2'-deoxyribose 5'-phosphate)-2'-deoxyribonucleotide-DNA = a 3'-end 2'-deoxyribonucleotide-(2,3-dehydro-2,3-deoxyribose 5'-phosphate)-DNA + a 5'-end 5'-phospho-2'-deoxyribonucleoside-DNA + H(+)</text>
        <dbReference type="Rhea" id="RHEA:66592"/>
        <dbReference type="Rhea" id="RHEA-COMP:13180"/>
        <dbReference type="Rhea" id="RHEA-COMP:16897"/>
        <dbReference type="Rhea" id="RHEA-COMP:17067"/>
        <dbReference type="ChEBI" id="CHEBI:15378"/>
        <dbReference type="ChEBI" id="CHEBI:136412"/>
        <dbReference type="ChEBI" id="CHEBI:157695"/>
        <dbReference type="ChEBI" id="CHEBI:167181"/>
        <dbReference type="EC" id="4.2.99.18"/>
    </reaction>
</comment>
<keyword evidence="17" id="KW-1185">Reference proteome</keyword>
<dbReference type="Pfam" id="PF00730">
    <property type="entry name" value="HhH-GPD"/>
    <property type="match status" value="1"/>
</dbReference>
<comment type="caution">
    <text evidence="13">Lacks conserved residue(s) required for the propagation of feature annotation.</text>
</comment>
<keyword evidence="4 13" id="KW-0227">DNA damage</keyword>